<evidence type="ECO:0000313" key="3">
    <source>
        <dbReference type="Proteomes" id="UP001221757"/>
    </source>
</evidence>
<comment type="caution">
    <text evidence="2">The sequence shown here is derived from an EMBL/GenBank/DDBJ whole genome shotgun (WGS) entry which is preliminary data.</text>
</comment>
<evidence type="ECO:0000313" key="2">
    <source>
        <dbReference type="EMBL" id="KAJ7695688.1"/>
    </source>
</evidence>
<accession>A0AAD7DN11</accession>
<protein>
    <submittedName>
        <fullName evidence="2">Uncharacterized protein</fullName>
    </submittedName>
</protein>
<proteinExistence type="predicted"/>
<name>A0AAD7DN11_MYCRO</name>
<keyword evidence="3" id="KW-1185">Reference proteome</keyword>
<reference evidence="2" key="1">
    <citation type="submission" date="2023-03" db="EMBL/GenBank/DDBJ databases">
        <title>Massive genome expansion in bonnet fungi (Mycena s.s.) driven by repeated elements and novel gene families across ecological guilds.</title>
        <authorList>
            <consortium name="Lawrence Berkeley National Laboratory"/>
            <person name="Harder C.B."/>
            <person name="Miyauchi S."/>
            <person name="Viragh M."/>
            <person name="Kuo A."/>
            <person name="Thoen E."/>
            <person name="Andreopoulos B."/>
            <person name="Lu D."/>
            <person name="Skrede I."/>
            <person name="Drula E."/>
            <person name="Henrissat B."/>
            <person name="Morin E."/>
            <person name="Kohler A."/>
            <person name="Barry K."/>
            <person name="LaButti K."/>
            <person name="Morin E."/>
            <person name="Salamov A."/>
            <person name="Lipzen A."/>
            <person name="Mereny Z."/>
            <person name="Hegedus B."/>
            <person name="Baldrian P."/>
            <person name="Stursova M."/>
            <person name="Weitz H."/>
            <person name="Taylor A."/>
            <person name="Grigoriev I.V."/>
            <person name="Nagy L.G."/>
            <person name="Martin F."/>
            <person name="Kauserud H."/>
        </authorList>
    </citation>
    <scope>NUCLEOTIDE SEQUENCE</scope>
    <source>
        <strain evidence="2">CBHHK067</strain>
    </source>
</reference>
<feature type="compositionally biased region" description="Pro residues" evidence="1">
    <location>
        <begin position="1"/>
        <end position="11"/>
    </location>
</feature>
<dbReference type="EMBL" id="JARKIE010000037">
    <property type="protein sequence ID" value="KAJ7695688.1"/>
    <property type="molecule type" value="Genomic_DNA"/>
</dbReference>
<dbReference type="Proteomes" id="UP001221757">
    <property type="component" value="Unassembled WGS sequence"/>
</dbReference>
<dbReference type="AlphaFoldDB" id="A0AAD7DN11"/>
<organism evidence="2 3">
    <name type="scientific">Mycena rosella</name>
    <name type="common">Pink bonnet</name>
    <name type="synonym">Agaricus rosellus</name>
    <dbReference type="NCBI Taxonomy" id="1033263"/>
    <lineage>
        <taxon>Eukaryota</taxon>
        <taxon>Fungi</taxon>
        <taxon>Dikarya</taxon>
        <taxon>Basidiomycota</taxon>
        <taxon>Agaricomycotina</taxon>
        <taxon>Agaricomycetes</taxon>
        <taxon>Agaricomycetidae</taxon>
        <taxon>Agaricales</taxon>
        <taxon>Marasmiineae</taxon>
        <taxon>Mycenaceae</taxon>
        <taxon>Mycena</taxon>
    </lineage>
</organism>
<evidence type="ECO:0000256" key="1">
    <source>
        <dbReference type="SAM" id="MobiDB-lite"/>
    </source>
</evidence>
<feature type="region of interest" description="Disordered" evidence="1">
    <location>
        <begin position="1"/>
        <end position="48"/>
    </location>
</feature>
<sequence>MTPHGLPPQTPNPNQRRSGLEPERKRNNRTRSREHPEDASLRQPGINVTRRVNACAQANAPDGWTDTGRNEIFAVAA</sequence>
<feature type="compositionally biased region" description="Basic and acidic residues" evidence="1">
    <location>
        <begin position="18"/>
        <end position="40"/>
    </location>
</feature>
<gene>
    <name evidence="2" type="ORF">B0H17DRAFT_1055204</name>
</gene>